<dbReference type="SUPFAM" id="SSF50044">
    <property type="entry name" value="SH3-domain"/>
    <property type="match status" value="1"/>
</dbReference>
<feature type="non-terminal residue" evidence="6">
    <location>
        <position position="414"/>
    </location>
</feature>
<dbReference type="AlphaFoldDB" id="A0AAD5S158"/>
<evidence type="ECO:0000256" key="2">
    <source>
        <dbReference type="PROSITE-ProRule" id="PRU00192"/>
    </source>
</evidence>
<feature type="domain" description="PX" evidence="5">
    <location>
        <begin position="313"/>
        <end position="414"/>
    </location>
</feature>
<evidence type="ECO:0000313" key="7">
    <source>
        <dbReference type="Proteomes" id="UP001212841"/>
    </source>
</evidence>
<dbReference type="GO" id="GO:0016197">
    <property type="term" value="P:endosomal transport"/>
    <property type="evidence" value="ECO:0007669"/>
    <property type="project" value="TreeGrafter"/>
</dbReference>
<evidence type="ECO:0000259" key="4">
    <source>
        <dbReference type="PROSITE" id="PS50002"/>
    </source>
</evidence>
<feature type="region of interest" description="Disordered" evidence="3">
    <location>
        <begin position="253"/>
        <end position="278"/>
    </location>
</feature>
<dbReference type="PANTHER" id="PTHR45827:SF1">
    <property type="entry name" value="SORTING NEXIN"/>
    <property type="match status" value="1"/>
</dbReference>
<dbReference type="GO" id="GO:0097320">
    <property type="term" value="P:plasma membrane tubulation"/>
    <property type="evidence" value="ECO:0007669"/>
    <property type="project" value="TreeGrafter"/>
</dbReference>
<keyword evidence="7" id="KW-1185">Reference proteome</keyword>
<proteinExistence type="predicted"/>
<dbReference type="PANTHER" id="PTHR45827">
    <property type="entry name" value="SORTING NEXIN"/>
    <property type="match status" value="1"/>
</dbReference>
<keyword evidence="1 2" id="KW-0728">SH3 domain</keyword>
<dbReference type="InterPro" id="IPR036028">
    <property type="entry name" value="SH3-like_dom_sf"/>
</dbReference>
<dbReference type="GO" id="GO:0031410">
    <property type="term" value="C:cytoplasmic vesicle"/>
    <property type="evidence" value="ECO:0007669"/>
    <property type="project" value="TreeGrafter"/>
</dbReference>
<evidence type="ECO:0000313" key="6">
    <source>
        <dbReference type="EMBL" id="KAJ3027515.1"/>
    </source>
</evidence>
<dbReference type="InterPro" id="IPR001683">
    <property type="entry name" value="PX_dom"/>
</dbReference>
<feature type="domain" description="SH3" evidence="4">
    <location>
        <begin position="33"/>
        <end position="120"/>
    </location>
</feature>
<dbReference type="SUPFAM" id="SSF64268">
    <property type="entry name" value="PX domain"/>
    <property type="match status" value="1"/>
</dbReference>
<comment type="caution">
    <text evidence="6">The sequence shown here is derived from an EMBL/GenBank/DDBJ whole genome shotgun (WGS) entry which is preliminary data.</text>
</comment>
<dbReference type="Gene3D" id="2.30.30.40">
    <property type="entry name" value="SH3 Domains"/>
    <property type="match status" value="1"/>
</dbReference>
<evidence type="ECO:0000259" key="5">
    <source>
        <dbReference type="PROSITE" id="PS50195"/>
    </source>
</evidence>
<dbReference type="GO" id="GO:0035091">
    <property type="term" value="F:phosphatidylinositol binding"/>
    <property type="evidence" value="ECO:0007669"/>
    <property type="project" value="InterPro"/>
</dbReference>
<protein>
    <submittedName>
        <fullName evidence="6">Sorting nexin-9</fullName>
    </submittedName>
</protein>
<sequence>MTGEEAILSNVFSGALSFEIAEPLLDSEETEVVPVYAGVALFDFDADPELPQTVSLRSGERLIVYGTKNVRNTVLGMRESVGGEMDFVKEVEVSDGWAQVELGDGRVGFAPVDYIQLGSGGATPPAHDNTTLEFALTDHYTTGPSPRSLEPSPTGSLRTDHHTYESIGVPPDVDKFPSFVGSFREPSFVAPPANDGLNYPSAMSSLTTKSALITSKVATGLKRVWTSWFAGNSVNDYITKGVGVEGVGEVAGGGGGKRTSVYDSDDEDSGSGRRYSGSRMGEAKMIEKHYLKAGPVWQSRTPAYTVTVCAPERRRRVSVESTAALNTIVEEFVTYKIVTWFPEHLSPISPTHTTPTTTYTSVIVERRYKDFEWLHSQLLLRFPHPVIVLPSLPKKHLGKRFDRETVEVRRRGLE</sequence>
<gene>
    <name evidence="6" type="primary">SNX9</name>
    <name evidence="6" type="ORF">HK097_006147</name>
</gene>
<dbReference type="CDD" id="cd06093">
    <property type="entry name" value="PX_domain"/>
    <property type="match status" value="1"/>
</dbReference>
<dbReference type="Proteomes" id="UP001212841">
    <property type="component" value="Unassembled WGS sequence"/>
</dbReference>
<dbReference type="InterPro" id="IPR036871">
    <property type="entry name" value="PX_dom_sf"/>
</dbReference>
<dbReference type="InterPro" id="IPR001452">
    <property type="entry name" value="SH3_domain"/>
</dbReference>
<dbReference type="PROSITE" id="PS50002">
    <property type="entry name" value="SH3"/>
    <property type="match status" value="1"/>
</dbReference>
<dbReference type="Gene3D" id="3.30.1520.10">
    <property type="entry name" value="Phox-like domain"/>
    <property type="match status" value="1"/>
</dbReference>
<dbReference type="Pfam" id="PF00787">
    <property type="entry name" value="PX"/>
    <property type="match status" value="1"/>
</dbReference>
<evidence type="ECO:0000256" key="3">
    <source>
        <dbReference type="SAM" id="MobiDB-lite"/>
    </source>
</evidence>
<organism evidence="6 7">
    <name type="scientific">Rhizophlyctis rosea</name>
    <dbReference type="NCBI Taxonomy" id="64517"/>
    <lineage>
        <taxon>Eukaryota</taxon>
        <taxon>Fungi</taxon>
        <taxon>Fungi incertae sedis</taxon>
        <taxon>Chytridiomycota</taxon>
        <taxon>Chytridiomycota incertae sedis</taxon>
        <taxon>Chytridiomycetes</taxon>
        <taxon>Rhizophlyctidales</taxon>
        <taxon>Rhizophlyctidaceae</taxon>
        <taxon>Rhizophlyctis</taxon>
    </lineage>
</organism>
<dbReference type="PROSITE" id="PS50195">
    <property type="entry name" value="PX"/>
    <property type="match status" value="1"/>
</dbReference>
<dbReference type="GO" id="GO:0006897">
    <property type="term" value="P:endocytosis"/>
    <property type="evidence" value="ECO:0007669"/>
    <property type="project" value="TreeGrafter"/>
</dbReference>
<name>A0AAD5S158_9FUNG</name>
<accession>A0AAD5S158</accession>
<dbReference type="EMBL" id="JADGJD010002883">
    <property type="protein sequence ID" value="KAJ3027515.1"/>
    <property type="molecule type" value="Genomic_DNA"/>
</dbReference>
<dbReference type="GO" id="GO:0005886">
    <property type="term" value="C:plasma membrane"/>
    <property type="evidence" value="ECO:0007669"/>
    <property type="project" value="TreeGrafter"/>
</dbReference>
<evidence type="ECO:0000256" key="1">
    <source>
        <dbReference type="ARBA" id="ARBA00022443"/>
    </source>
</evidence>
<reference evidence="6" key="1">
    <citation type="submission" date="2020-05" db="EMBL/GenBank/DDBJ databases">
        <title>Phylogenomic resolution of chytrid fungi.</title>
        <authorList>
            <person name="Stajich J.E."/>
            <person name="Amses K."/>
            <person name="Simmons R."/>
            <person name="Seto K."/>
            <person name="Myers J."/>
            <person name="Bonds A."/>
            <person name="Quandt C.A."/>
            <person name="Barry K."/>
            <person name="Liu P."/>
            <person name="Grigoriev I."/>
            <person name="Longcore J.E."/>
            <person name="James T.Y."/>
        </authorList>
    </citation>
    <scope>NUCLEOTIDE SEQUENCE</scope>
    <source>
        <strain evidence="6">JEL0318</strain>
    </source>
</reference>